<keyword evidence="3 4" id="KW-0862">Zinc</keyword>
<keyword evidence="2 4" id="KW-0863">Zinc-finger</keyword>
<dbReference type="InterPro" id="IPR001293">
    <property type="entry name" value="Znf_TRAF"/>
</dbReference>
<evidence type="ECO:0000256" key="1">
    <source>
        <dbReference type="ARBA" id="ARBA00022723"/>
    </source>
</evidence>
<evidence type="ECO:0000256" key="4">
    <source>
        <dbReference type="PROSITE-ProRule" id="PRU00207"/>
    </source>
</evidence>
<accession>A0AAP0J5F3</accession>
<gene>
    <name evidence="7" type="ORF">Scep_015297</name>
</gene>
<dbReference type="AlphaFoldDB" id="A0AAP0J5F3"/>
<dbReference type="EMBL" id="JBBNAG010000006">
    <property type="protein sequence ID" value="KAK9126451.1"/>
    <property type="molecule type" value="Genomic_DNA"/>
</dbReference>
<evidence type="ECO:0000256" key="3">
    <source>
        <dbReference type="ARBA" id="ARBA00022833"/>
    </source>
</evidence>
<feature type="domain" description="TRAF-type" evidence="6">
    <location>
        <begin position="216"/>
        <end position="272"/>
    </location>
</feature>
<keyword evidence="1 4" id="KW-0479">Metal-binding</keyword>
<sequence length="405" mass="45915">MDPPMVDIELNHEKIEEAKEEEPLLCCHLFDLEVVHEIAQVLLPGLASACVDNTTGGLFTSPALVAVDVRNEMIDYLTSRSETYVAESVVEEGGPDAETCNNPTEIIEDFIDDFVSWKRNMFSRVSSWLLSDRREDRIDDLVQEMEASGFWLLDRRQIVANILLKNIDFKNNFHCDMKFHKAEELTDHFSQCSYRSVNCMNEGCSASFSALQREKHDAVCLFKVLPCEQNCPGNLMRHEMDRHCITVCPMKLVNCPFYTVGCKSTIPKCTIEQHCTDLLHSHVMYILQGIHKEAAKDDLKHRSEQLQKVESLKTSFSASIDFHRFFWVMPSIITSAMILQLSSMSNLSNARDLRSLTLAVKKLDAELGPIEKKVSTTACADDKEKTDLSTHAPEEPENLSDISKT</sequence>
<dbReference type="Proteomes" id="UP001419268">
    <property type="component" value="Unassembled WGS sequence"/>
</dbReference>
<dbReference type="GO" id="GO:0008270">
    <property type="term" value="F:zinc ion binding"/>
    <property type="evidence" value="ECO:0007669"/>
    <property type="project" value="UniProtKB-KW"/>
</dbReference>
<evidence type="ECO:0000256" key="5">
    <source>
        <dbReference type="SAM" id="MobiDB-lite"/>
    </source>
</evidence>
<dbReference type="PROSITE" id="PS50145">
    <property type="entry name" value="ZF_TRAF"/>
    <property type="match status" value="1"/>
</dbReference>
<name>A0AAP0J5F3_9MAGN</name>
<dbReference type="Pfam" id="PF02176">
    <property type="entry name" value="zf-TRAF"/>
    <property type="match status" value="1"/>
</dbReference>
<keyword evidence="8" id="KW-1185">Reference proteome</keyword>
<evidence type="ECO:0000313" key="8">
    <source>
        <dbReference type="Proteomes" id="UP001419268"/>
    </source>
</evidence>
<feature type="region of interest" description="Disordered" evidence="5">
    <location>
        <begin position="374"/>
        <end position="405"/>
    </location>
</feature>
<comment type="caution">
    <text evidence="7">The sequence shown here is derived from an EMBL/GenBank/DDBJ whole genome shotgun (WGS) entry which is preliminary data.</text>
</comment>
<evidence type="ECO:0000313" key="7">
    <source>
        <dbReference type="EMBL" id="KAK9126451.1"/>
    </source>
</evidence>
<organism evidence="7 8">
    <name type="scientific">Stephania cephalantha</name>
    <dbReference type="NCBI Taxonomy" id="152367"/>
    <lineage>
        <taxon>Eukaryota</taxon>
        <taxon>Viridiplantae</taxon>
        <taxon>Streptophyta</taxon>
        <taxon>Embryophyta</taxon>
        <taxon>Tracheophyta</taxon>
        <taxon>Spermatophyta</taxon>
        <taxon>Magnoliopsida</taxon>
        <taxon>Ranunculales</taxon>
        <taxon>Menispermaceae</taxon>
        <taxon>Menispermoideae</taxon>
        <taxon>Cissampelideae</taxon>
        <taxon>Stephania</taxon>
    </lineage>
</organism>
<evidence type="ECO:0000256" key="2">
    <source>
        <dbReference type="ARBA" id="ARBA00022771"/>
    </source>
</evidence>
<dbReference type="PANTHER" id="PTHR10131:SF161">
    <property type="entry name" value="F26K24.24 PROTEIN"/>
    <property type="match status" value="1"/>
</dbReference>
<protein>
    <recommendedName>
        <fullName evidence="6">TRAF-type domain-containing protein</fullName>
    </recommendedName>
</protein>
<dbReference type="Gene3D" id="3.30.40.10">
    <property type="entry name" value="Zinc/RING finger domain, C3HC4 (zinc finger)"/>
    <property type="match status" value="1"/>
</dbReference>
<reference evidence="7 8" key="1">
    <citation type="submission" date="2024-01" db="EMBL/GenBank/DDBJ databases">
        <title>Genome assemblies of Stephania.</title>
        <authorList>
            <person name="Yang L."/>
        </authorList>
    </citation>
    <scope>NUCLEOTIDE SEQUENCE [LARGE SCALE GENOMIC DNA]</scope>
    <source>
        <strain evidence="7">JXDWG</strain>
        <tissue evidence="7">Leaf</tissue>
    </source>
</reference>
<proteinExistence type="predicted"/>
<dbReference type="PANTHER" id="PTHR10131">
    <property type="entry name" value="TNF RECEPTOR ASSOCIATED FACTOR"/>
    <property type="match status" value="1"/>
</dbReference>
<evidence type="ECO:0000259" key="6">
    <source>
        <dbReference type="PROSITE" id="PS50145"/>
    </source>
</evidence>
<feature type="compositionally biased region" description="Basic and acidic residues" evidence="5">
    <location>
        <begin position="374"/>
        <end position="394"/>
    </location>
</feature>
<dbReference type="InterPro" id="IPR013083">
    <property type="entry name" value="Znf_RING/FYVE/PHD"/>
</dbReference>
<feature type="zinc finger region" description="TRAF-type" evidence="4">
    <location>
        <begin position="216"/>
        <end position="272"/>
    </location>
</feature>